<evidence type="ECO:0000256" key="1">
    <source>
        <dbReference type="SAM" id="Phobius"/>
    </source>
</evidence>
<feature type="transmembrane region" description="Helical" evidence="1">
    <location>
        <begin position="44"/>
        <end position="66"/>
    </location>
</feature>
<protein>
    <submittedName>
        <fullName evidence="2">Uncharacterized protein</fullName>
    </submittedName>
</protein>
<keyword evidence="1" id="KW-1133">Transmembrane helix</keyword>
<dbReference type="RefSeq" id="WP_344095360.1">
    <property type="nucleotide sequence ID" value="NZ_BAAAOG010000005.1"/>
</dbReference>
<organism evidence="2 3">
    <name type="scientific">Microbacterium deminutum</name>
    <dbReference type="NCBI Taxonomy" id="344164"/>
    <lineage>
        <taxon>Bacteria</taxon>
        <taxon>Bacillati</taxon>
        <taxon>Actinomycetota</taxon>
        <taxon>Actinomycetes</taxon>
        <taxon>Micrococcales</taxon>
        <taxon>Microbacteriaceae</taxon>
        <taxon>Microbacterium</taxon>
    </lineage>
</organism>
<evidence type="ECO:0000313" key="2">
    <source>
        <dbReference type="EMBL" id="GAA1962362.1"/>
    </source>
</evidence>
<comment type="caution">
    <text evidence="2">The sequence shown here is derived from an EMBL/GenBank/DDBJ whole genome shotgun (WGS) entry which is preliminary data.</text>
</comment>
<name>A0ABN2R2F8_9MICO</name>
<dbReference type="EMBL" id="BAAAOG010000005">
    <property type="protein sequence ID" value="GAA1962362.1"/>
    <property type="molecule type" value="Genomic_DNA"/>
</dbReference>
<keyword evidence="1" id="KW-0812">Transmembrane</keyword>
<gene>
    <name evidence="2" type="ORF">GCM10009776_26290</name>
</gene>
<reference evidence="2 3" key="1">
    <citation type="journal article" date="2019" name="Int. J. Syst. Evol. Microbiol.">
        <title>The Global Catalogue of Microorganisms (GCM) 10K type strain sequencing project: providing services to taxonomists for standard genome sequencing and annotation.</title>
        <authorList>
            <consortium name="The Broad Institute Genomics Platform"/>
            <consortium name="The Broad Institute Genome Sequencing Center for Infectious Disease"/>
            <person name="Wu L."/>
            <person name="Ma J."/>
        </authorList>
    </citation>
    <scope>NUCLEOTIDE SEQUENCE [LARGE SCALE GENOMIC DNA]</scope>
    <source>
        <strain evidence="2 3">JCM 14901</strain>
    </source>
</reference>
<keyword evidence="1" id="KW-0472">Membrane</keyword>
<proteinExistence type="predicted"/>
<dbReference type="Proteomes" id="UP001499933">
    <property type="component" value="Unassembled WGS sequence"/>
</dbReference>
<sequence length="75" mass="8205">MAVPEGRESFYIIRTEPQSWLLLIVGVGLTAASLTLYLTTDNGVGQLVMTILLAAVAVYSAACVVWHRRRRTGAR</sequence>
<accession>A0ABN2R2F8</accession>
<keyword evidence="3" id="KW-1185">Reference proteome</keyword>
<feature type="transmembrane region" description="Helical" evidence="1">
    <location>
        <begin position="20"/>
        <end position="38"/>
    </location>
</feature>
<evidence type="ECO:0000313" key="3">
    <source>
        <dbReference type="Proteomes" id="UP001499933"/>
    </source>
</evidence>